<name>A0A9D4QB73_RHISA</name>
<dbReference type="EMBL" id="JABSTV010001247">
    <property type="protein sequence ID" value="KAH7972665.1"/>
    <property type="molecule type" value="Genomic_DNA"/>
</dbReference>
<dbReference type="PANTHER" id="PTHR23282:SF146">
    <property type="entry name" value="RT07201P-RELATED"/>
    <property type="match status" value="1"/>
</dbReference>
<protein>
    <recommendedName>
        <fullName evidence="4">MAM domain-containing protein</fullName>
    </recommendedName>
</protein>
<sequence length="489" mass="53989">MQLHNKDHLVMVPVLSRGSHFLYYGVREGAVSAAAPGNVSSPWLRQAALQRCTLVFDMHASNMADGAVAVLLTNPNHTWEVRKVPGNSLGLWQTFQAPLGRQEPPFVVTIEVLPGKSAPGHLALDGIRLENCVEQPRRVGTCLETQFRCTNSTCIDRQEVCDVRVNCADGEDEKQGCEQVPRGARCSFEELDGETDSSDPTICGWRNKLRSGSGEWRRVAAANATSKYAPAHDHSTDSSKGHYVCATGKAFGHAAVLESPEFPKLPYYHMNHTSAYFNSCHVRLHHYADRTLRPYGLTLYAVERDPRHASGLRHELWSASIKDDAAGTWTRVVRALPALRHPFTMQLVAQSAVRRWGCIAVDDLTLGPECFGIDDAILEAPPPEKIYEGNITKMQPLDANEKFPRKTQGGRVELQWFCDELEPTTHGFRRQGVVPLSTNSAPGKPTPALLEQRGNGRFRNPASSLEDQRGTGRFRHPASALLDRSSSAG</sequence>
<dbReference type="InterPro" id="IPR013320">
    <property type="entry name" value="ConA-like_dom_sf"/>
</dbReference>
<dbReference type="InterPro" id="IPR000998">
    <property type="entry name" value="MAM_dom"/>
</dbReference>
<keyword evidence="6" id="KW-1185">Reference proteome</keyword>
<dbReference type="PROSITE" id="PS01209">
    <property type="entry name" value="LDLRA_1"/>
    <property type="match status" value="1"/>
</dbReference>
<keyword evidence="1 2" id="KW-1015">Disulfide bond</keyword>
<feature type="disulfide bond" evidence="2">
    <location>
        <begin position="149"/>
        <end position="167"/>
    </location>
</feature>
<evidence type="ECO:0000256" key="3">
    <source>
        <dbReference type="SAM" id="MobiDB-lite"/>
    </source>
</evidence>
<dbReference type="Pfam" id="PF00057">
    <property type="entry name" value="Ldl_recept_a"/>
    <property type="match status" value="1"/>
</dbReference>
<feature type="region of interest" description="Disordered" evidence="3">
    <location>
        <begin position="433"/>
        <end position="489"/>
    </location>
</feature>
<evidence type="ECO:0000259" key="4">
    <source>
        <dbReference type="PROSITE" id="PS50060"/>
    </source>
</evidence>
<dbReference type="PROSITE" id="PS50060">
    <property type="entry name" value="MAM_2"/>
    <property type="match status" value="2"/>
</dbReference>
<dbReference type="Gene3D" id="2.60.120.200">
    <property type="match status" value="2"/>
</dbReference>
<reference evidence="5" key="2">
    <citation type="submission" date="2021-09" db="EMBL/GenBank/DDBJ databases">
        <authorList>
            <person name="Jia N."/>
            <person name="Wang J."/>
            <person name="Shi W."/>
            <person name="Du L."/>
            <person name="Sun Y."/>
            <person name="Zhan W."/>
            <person name="Jiang J."/>
            <person name="Wang Q."/>
            <person name="Zhang B."/>
            <person name="Ji P."/>
            <person name="Sakyi L.B."/>
            <person name="Cui X."/>
            <person name="Yuan T."/>
            <person name="Jiang B."/>
            <person name="Yang W."/>
            <person name="Lam T.T.-Y."/>
            <person name="Chang Q."/>
            <person name="Ding S."/>
            <person name="Wang X."/>
            <person name="Zhu J."/>
            <person name="Ruan X."/>
            <person name="Zhao L."/>
            <person name="Wei J."/>
            <person name="Que T."/>
            <person name="Du C."/>
            <person name="Cheng J."/>
            <person name="Dai P."/>
            <person name="Han X."/>
            <person name="Huang E."/>
            <person name="Gao Y."/>
            <person name="Liu J."/>
            <person name="Shao H."/>
            <person name="Ye R."/>
            <person name="Li L."/>
            <person name="Wei W."/>
            <person name="Wang X."/>
            <person name="Wang C."/>
            <person name="Huo Q."/>
            <person name="Li W."/>
            <person name="Guo W."/>
            <person name="Chen H."/>
            <person name="Chen S."/>
            <person name="Zhou L."/>
            <person name="Zhou L."/>
            <person name="Ni X."/>
            <person name="Tian J."/>
            <person name="Zhou Y."/>
            <person name="Sheng Y."/>
            <person name="Liu T."/>
            <person name="Pan Y."/>
            <person name="Xia L."/>
            <person name="Li J."/>
            <person name="Zhao F."/>
            <person name="Cao W."/>
        </authorList>
    </citation>
    <scope>NUCLEOTIDE SEQUENCE</scope>
    <source>
        <strain evidence="5">Rsan-2018</strain>
        <tissue evidence="5">Larvae</tissue>
    </source>
</reference>
<dbReference type="SUPFAM" id="SSF49899">
    <property type="entry name" value="Concanavalin A-like lectins/glucanases"/>
    <property type="match status" value="2"/>
</dbReference>
<gene>
    <name evidence="5" type="ORF">HPB52_014866</name>
</gene>
<dbReference type="VEuPathDB" id="VectorBase:RSAN_055751"/>
<dbReference type="SMART" id="SM00192">
    <property type="entry name" value="LDLa"/>
    <property type="match status" value="1"/>
</dbReference>
<feature type="disulfide bond" evidence="2">
    <location>
        <begin position="142"/>
        <end position="154"/>
    </location>
</feature>
<dbReference type="InterPro" id="IPR051560">
    <property type="entry name" value="MAM_domain-containing"/>
</dbReference>
<dbReference type="InterPro" id="IPR023415">
    <property type="entry name" value="LDLR_class-A_CS"/>
</dbReference>
<dbReference type="SMART" id="SM00137">
    <property type="entry name" value="MAM"/>
    <property type="match status" value="1"/>
</dbReference>
<dbReference type="Pfam" id="PF00629">
    <property type="entry name" value="MAM"/>
    <property type="match status" value="2"/>
</dbReference>
<dbReference type="Proteomes" id="UP000821837">
    <property type="component" value="Chromosome 11"/>
</dbReference>
<comment type="caution">
    <text evidence="5">The sequence shown here is derived from an EMBL/GenBank/DDBJ whole genome shotgun (WGS) entry which is preliminary data.</text>
</comment>
<dbReference type="PROSITE" id="PS50068">
    <property type="entry name" value="LDLRA_2"/>
    <property type="match status" value="1"/>
</dbReference>
<dbReference type="AlphaFoldDB" id="A0A9D4QB73"/>
<evidence type="ECO:0000256" key="1">
    <source>
        <dbReference type="ARBA" id="ARBA00023157"/>
    </source>
</evidence>
<dbReference type="PANTHER" id="PTHR23282">
    <property type="entry name" value="APICAL ENDOSOMAL GLYCOPROTEIN PRECURSOR"/>
    <property type="match status" value="1"/>
</dbReference>
<feature type="domain" description="MAM" evidence="4">
    <location>
        <begin position="1"/>
        <end position="134"/>
    </location>
</feature>
<reference evidence="5" key="1">
    <citation type="journal article" date="2020" name="Cell">
        <title>Large-Scale Comparative Analyses of Tick Genomes Elucidate Their Genetic Diversity and Vector Capacities.</title>
        <authorList>
            <consortium name="Tick Genome and Microbiome Consortium (TIGMIC)"/>
            <person name="Jia N."/>
            <person name="Wang J."/>
            <person name="Shi W."/>
            <person name="Du L."/>
            <person name="Sun Y."/>
            <person name="Zhan W."/>
            <person name="Jiang J.F."/>
            <person name="Wang Q."/>
            <person name="Zhang B."/>
            <person name="Ji P."/>
            <person name="Bell-Sakyi L."/>
            <person name="Cui X.M."/>
            <person name="Yuan T.T."/>
            <person name="Jiang B.G."/>
            <person name="Yang W.F."/>
            <person name="Lam T.T."/>
            <person name="Chang Q.C."/>
            <person name="Ding S.J."/>
            <person name="Wang X.J."/>
            <person name="Zhu J.G."/>
            <person name="Ruan X.D."/>
            <person name="Zhao L."/>
            <person name="Wei J.T."/>
            <person name="Ye R.Z."/>
            <person name="Que T.C."/>
            <person name="Du C.H."/>
            <person name="Zhou Y.H."/>
            <person name="Cheng J.X."/>
            <person name="Dai P.F."/>
            <person name="Guo W.B."/>
            <person name="Han X.H."/>
            <person name="Huang E.J."/>
            <person name="Li L.F."/>
            <person name="Wei W."/>
            <person name="Gao Y.C."/>
            <person name="Liu J.Z."/>
            <person name="Shao H.Z."/>
            <person name="Wang X."/>
            <person name="Wang C.C."/>
            <person name="Yang T.C."/>
            <person name="Huo Q.B."/>
            <person name="Li W."/>
            <person name="Chen H.Y."/>
            <person name="Chen S.E."/>
            <person name="Zhou L.G."/>
            <person name="Ni X.B."/>
            <person name="Tian J.H."/>
            <person name="Sheng Y."/>
            <person name="Liu T."/>
            <person name="Pan Y.S."/>
            <person name="Xia L.Y."/>
            <person name="Li J."/>
            <person name="Zhao F."/>
            <person name="Cao W.C."/>
        </authorList>
    </citation>
    <scope>NUCLEOTIDE SEQUENCE</scope>
    <source>
        <strain evidence="5">Rsan-2018</strain>
    </source>
</reference>
<evidence type="ECO:0000313" key="6">
    <source>
        <dbReference type="Proteomes" id="UP000821837"/>
    </source>
</evidence>
<evidence type="ECO:0000256" key="2">
    <source>
        <dbReference type="PROSITE-ProRule" id="PRU00124"/>
    </source>
</evidence>
<evidence type="ECO:0000313" key="5">
    <source>
        <dbReference type="EMBL" id="KAH7972665.1"/>
    </source>
</evidence>
<dbReference type="CDD" id="cd00112">
    <property type="entry name" value="LDLa"/>
    <property type="match status" value="1"/>
</dbReference>
<dbReference type="InterPro" id="IPR002172">
    <property type="entry name" value="LDrepeatLR_classA_rpt"/>
</dbReference>
<comment type="caution">
    <text evidence="2">Lacks conserved residue(s) required for the propagation of feature annotation.</text>
</comment>
<organism evidence="5 6">
    <name type="scientific">Rhipicephalus sanguineus</name>
    <name type="common">Brown dog tick</name>
    <name type="synonym">Ixodes sanguineus</name>
    <dbReference type="NCBI Taxonomy" id="34632"/>
    <lineage>
        <taxon>Eukaryota</taxon>
        <taxon>Metazoa</taxon>
        <taxon>Ecdysozoa</taxon>
        <taxon>Arthropoda</taxon>
        <taxon>Chelicerata</taxon>
        <taxon>Arachnida</taxon>
        <taxon>Acari</taxon>
        <taxon>Parasitiformes</taxon>
        <taxon>Ixodida</taxon>
        <taxon>Ixodoidea</taxon>
        <taxon>Ixodidae</taxon>
        <taxon>Rhipicephalinae</taxon>
        <taxon>Rhipicephalus</taxon>
        <taxon>Rhipicephalus</taxon>
    </lineage>
</organism>
<dbReference type="Gene3D" id="4.10.400.10">
    <property type="entry name" value="Low-density Lipoprotein Receptor"/>
    <property type="match status" value="1"/>
</dbReference>
<dbReference type="GO" id="GO:0016020">
    <property type="term" value="C:membrane"/>
    <property type="evidence" value="ECO:0007669"/>
    <property type="project" value="InterPro"/>
</dbReference>
<proteinExistence type="predicted"/>
<dbReference type="InterPro" id="IPR036055">
    <property type="entry name" value="LDL_receptor-like_sf"/>
</dbReference>
<dbReference type="SUPFAM" id="SSF57424">
    <property type="entry name" value="LDL receptor-like module"/>
    <property type="match status" value="1"/>
</dbReference>
<feature type="domain" description="MAM" evidence="4">
    <location>
        <begin position="184"/>
        <end position="372"/>
    </location>
</feature>
<accession>A0A9D4QB73</accession>